<protein>
    <submittedName>
        <fullName evidence="1">Uncharacterized protein</fullName>
    </submittedName>
</protein>
<name>A0A3B0WZ27_9ZZZZ</name>
<evidence type="ECO:0000313" key="1">
    <source>
        <dbReference type="EMBL" id="VAW49606.1"/>
    </source>
</evidence>
<dbReference type="AlphaFoldDB" id="A0A3B0WZ27"/>
<dbReference type="Gene3D" id="3.40.50.2000">
    <property type="entry name" value="Glycogen Phosphorylase B"/>
    <property type="match status" value="1"/>
</dbReference>
<dbReference type="SUPFAM" id="SSF53756">
    <property type="entry name" value="UDP-Glycosyltransferase/glycogen phosphorylase"/>
    <property type="match status" value="1"/>
</dbReference>
<accession>A0A3B0WZ27</accession>
<organism evidence="1">
    <name type="scientific">hydrothermal vent metagenome</name>
    <dbReference type="NCBI Taxonomy" id="652676"/>
    <lineage>
        <taxon>unclassified sequences</taxon>
        <taxon>metagenomes</taxon>
        <taxon>ecological metagenomes</taxon>
    </lineage>
</organism>
<feature type="non-terminal residue" evidence="1">
    <location>
        <position position="192"/>
    </location>
</feature>
<proteinExistence type="predicted"/>
<dbReference type="EMBL" id="UOFC01000294">
    <property type="protein sequence ID" value="VAW49606.1"/>
    <property type="molecule type" value="Genomic_DNA"/>
</dbReference>
<sequence>MKNIIWLTLRFPYPPHSGTDIRIFNLLKRVSHQYHIHLISFAWPDTTKTHIKHMNPYCKTINIIQHPFKFSIAMWLANFFISKPYKISQFSNHQMQKKIQMVANNYPIDLVLVDHLFLFNYTKISPLKRTPTIITAHNVESDMIKRYFDSGNFAGKIYGWSQYKKLKVYEKYVFNAVTRIVSVSEEDKERII</sequence>
<gene>
    <name evidence="1" type="ORF">MNBD_GAMMA03-270</name>
</gene>
<reference evidence="1" key="1">
    <citation type="submission" date="2018-06" db="EMBL/GenBank/DDBJ databases">
        <authorList>
            <person name="Zhirakovskaya E."/>
        </authorList>
    </citation>
    <scope>NUCLEOTIDE SEQUENCE</scope>
</reference>